<dbReference type="SMART" id="SM00530">
    <property type="entry name" value="HTH_XRE"/>
    <property type="match status" value="1"/>
</dbReference>
<dbReference type="EMBL" id="VSSQ01019506">
    <property type="protein sequence ID" value="MPM63592.1"/>
    <property type="molecule type" value="Genomic_DNA"/>
</dbReference>
<dbReference type="Gene3D" id="1.10.260.40">
    <property type="entry name" value="lambda repressor-like DNA-binding domains"/>
    <property type="match status" value="1"/>
</dbReference>
<dbReference type="Gene3D" id="1.10.10.2910">
    <property type="match status" value="1"/>
</dbReference>
<comment type="similarity">
    <text evidence="1">Belongs to the short-chain fatty acyl-CoA assimilation regulator (ScfR) family.</text>
</comment>
<protein>
    <recommendedName>
        <fullName evidence="2">HTH cro/C1-type domain-containing protein</fullName>
    </recommendedName>
</protein>
<gene>
    <name evidence="3" type="ORF">SDC9_110473</name>
</gene>
<dbReference type="InterPro" id="IPR010982">
    <property type="entry name" value="Lambda_DNA-bd_dom_sf"/>
</dbReference>
<dbReference type="CDD" id="cd00093">
    <property type="entry name" value="HTH_XRE"/>
    <property type="match status" value="1"/>
</dbReference>
<sequence>MSIQNKTKRMFAYTPDYAVAPGVTLSEVLQSLAMTQKECALRCGLTEQTMVRIIKGEQPITYETADRLEMVTGVPASLWNTLELQYQNQVRKIKQNQAYEQDIRWLDDIPTKELKKRGFLAHCDSKAEMVGETLRFYGVASIKAWNDVWMDPTVAARRSDCFETSVGSASAWIRLGELQAQDITCTPYDAERFKRALHEIRTMTLDEPASFVPKMRKLCASCGVALALVPTMRNVPWNGASKWLSPTKAMILISLRGKAEDVFWFSFFHEAGHILFGEKKRLYIAEDRNRDKQELEADAFAANLLIPESYNQDITKITASSEVLAVAKTLAISPGIVAGRYRHLTGNCSFFKDLTRSFDRDTLDLEVSPLR</sequence>
<dbReference type="SUPFAM" id="SSF47413">
    <property type="entry name" value="lambda repressor-like DNA-binding domains"/>
    <property type="match status" value="1"/>
</dbReference>
<comment type="caution">
    <text evidence="3">The sequence shown here is derived from an EMBL/GenBank/DDBJ whole genome shotgun (WGS) entry which is preliminary data.</text>
</comment>
<dbReference type="AlphaFoldDB" id="A0A645BE27"/>
<name>A0A645BE27_9ZZZZ</name>
<reference evidence="3" key="1">
    <citation type="submission" date="2019-08" db="EMBL/GenBank/DDBJ databases">
        <authorList>
            <person name="Kucharzyk K."/>
            <person name="Murdoch R.W."/>
            <person name="Higgins S."/>
            <person name="Loffler F."/>
        </authorList>
    </citation>
    <scope>NUCLEOTIDE SEQUENCE</scope>
</reference>
<organism evidence="3">
    <name type="scientific">bioreactor metagenome</name>
    <dbReference type="NCBI Taxonomy" id="1076179"/>
    <lineage>
        <taxon>unclassified sequences</taxon>
        <taxon>metagenomes</taxon>
        <taxon>ecological metagenomes</taxon>
    </lineage>
</organism>
<accession>A0A645BE27</accession>
<proteinExistence type="inferred from homology"/>
<dbReference type="InterPro" id="IPR010359">
    <property type="entry name" value="IrrE_HExxH"/>
</dbReference>
<feature type="domain" description="HTH cro/C1-type" evidence="2">
    <location>
        <begin position="25"/>
        <end position="79"/>
    </location>
</feature>
<dbReference type="PROSITE" id="PS50943">
    <property type="entry name" value="HTH_CROC1"/>
    <property type="match status" value="1"/>
</dbReference>
<evidence type="ECO:0000256" key="1">
    <source>
        <dbReference type="ARBA" id="ARBA00007227"/>
    </source>
</evidence>
<dbReference type="InterPro" id="IPR001387">
    <property type="entry name" value="Cro/C1-type_HTH"/>
</dbReference>
<evidence type="ECO:0000259" key="2">
    <source>
        <dbReference type="PROSITE" id="PS50943"/>
    </source>
</evidence>
<dbReference type="GO" id="GO:0003677">
    <property type="term" value="F:DNA binding"/>
    <property type="evidence" value="ECO:0007669"/>
    <property type="project" value="InterPro"/>
</dbReference>
<evidence type="ECO:0000313" key="3">
    <source>
        <dbReference type="EMBL" id="MPM63592.1"/>
    </source>
</evidence>
<dbReference type="Pfam" id="PF06114">
    <property type="entry name" value="Peptidase_M78"/>
    <property type="match status" value="1"/>
</dbReference>